<evidence type="ECO:0008006" key="2">
    <source>
        <dbReference type="Google" id="ProtNLM"/>
    </source>
</evidence>
<gene>
    <name evidence="1" type="ORF">FSB_LOCUS29508</name>
</gene>
<dbReference type="GO" id="GO:0003676">
    <property type="term" value="F:nucleic acid binding"/>
    <property type="evidence" value="ECO:0007669"/>
    <property type="project" value="InterPro"/>
</dbReference>
<dbReference type="InterPro" id="IPR036691">
    <property type="entry name" value="Endo/exonu/phosph_ase_sf"/>
</dbReference>
<protein>
    <recommendedName>
        <fullName evidence="2">RNase H type-1 domain-containing protein</fullName>
    </recommendedName>
</protein>
<proteinExistence type="predicted"/>
<organism evidence="1">
    <name type="scientific">Fagus sylvatica</name>
    <name type="common">Beechnut</name>
    <dbReference type="NCBI Taxonomy" id="28930"/>
    <lineage>
        <taxon>Eukaryota</taxon>
        <taxon>Viridiplantae</taxon>
        <taxon>Streptophyta</taxon>
        <taxon>Embryophyta</taxon>
        <taxon>Tracheophyta</taxon>
        <taxon>Spermatophyta</taxon>
        <taxon>Magnoliopsida</taxon>
        <taxon>eudicotyledons</taxon>
        <taxon>Gunneridae</taxon>
        <taxon>Pentapetalae</taxon>
        <taxon>rosids</taxon>
        <taxon>fabids</taxon>
        <taxon>Fagales</taxon>
        <taxon>Fagaceae</taxon>
        <taxon>Fagus</taxon>
    </lineage>
</organism>
<reference evidence="1" key="1">
    <citation type="submission" date="2018-02" db="EMBL/GenBank/DDBJ databases">
        <authorList>
            <person name="Cohen D.B."/>
            <person name="Kent A.D."/>
        </authorList>
    </citation>
    <scope>NUCLEOTIDE SEQUENCE</scope>
</reference>
<dbReference type="Gene3D" id="3.30.420.10">
    <property type="entry name" value="Ribonuclease H-like superfamily/Ribonuclease H"/>
    <property type="match status" value="1"/>
</dbReference>
<dbReference type="EMBL" id="OIVN01002223">
    <property type="protein sequence ID" value="SPD01626.1"/>
    <property type="molecule type" value="Genomic_DNA"/>
</dbReference>
<name>A0A2N9GGG7_FAGSY</name>
<dbReference type="PANTHER" id="PTHR33710">
    <property type="entry name" value="BNAC02G09200D PROTEIN"/>
    <property type="match status" value="1"/>
</dbReference>
<dbReference type="AlphaFoldDB" id="A0A2N9GGG7"/>
<dbReference type="Gene3D" id="3.60.10.10">
    <property type="entry name" value="Endonuclease/exonuclease/phosphatase"/>
    <property type="match status" value="1"/>
</dbReference>
<dbReference type="PANTHER" id="PTHR33710:SF77">
    <property type="entry name" value="DNASE I-LIKE SUPERFAMILY PROTEIN"/>
    <property type="match status" value="1"/>
</dbReference>
<dbReference type="SUPFAM" id="SSF56219">
    <property type="entry name" value="DNase I-like"/>
    <property type="match status" value="1"/>
</dbReference>
<accession>A0A2N9GGG7</accession>
<dbReference type="InterPro" id="IPR036397">
    <property type="entry name" value="RNaseH_sf"/>
</dbReference>
<evidence type="ECO:0000313" key="1">
    <source>
        <dbReference type="EMBL" id="SPD01626.1"/>
    </source>
</evidence>
<sequence>MEVSRHLQCLNSQSTPGTYKGSPPRGRAGGICMAWSNALKVEVLEFNSHIIAITIHDNQCSWSLIGFYGPPYKTKRRKAWENLYALLESLDGPRICFGDFNEMVDSIEKEGGRIGCSSAPNYLKNMLFDLGAIDLGFSSNKFTWTNKRWGPNCIRERLDRGIANISWRLAFPEAAILHLGVIKFNYAPILLDTNPSNPFTSRPFRFEAAWARDSGCYRVIEEAWKENVRGQTATCSIEEIQMLKPSEKNTLAEVRLQNELNEWLHRSEIMWRQKSREDVLSRMIEKEHLDGRVSGVKMNIGGPAITHAMYADDFMLFSKANDKEVKIPCLEGMGPIVPTKTAWRTKLEELFNTETMEAILRIKIPISPKQDRIIWLKEPKGNFSMKSAYKANSDNGNAVNSGSTWQQLWKIKVHERSKMSVRRIASNMLPTKQNVANRLEAAAMYLALQLAKAENYSKICIEGDAKLGINALNGSMTDVWWKIDTFCKDSKTLSLDFDVCSFVGCIERQTRWLML</sequence>